<dbReference type="EMBL" id="WJXW01000016">
    <property type="protein sequence ID" value="KAF9729417.1"/>
    <property type="molecule type" value="Genomic_DNA"/>
</dbReference>
<protein>
    <submittedName>
        <fullName evidence="2">Uncharacterized protein</fullName>
    </submittedName>
</protein>
<accession>A0A9P6G5U6</accession>
<evidence type="ECO:0000313" key="2">
    <source>
        <dbReference type="EMBL" id="KAF9729417.1"/>
    </source>
</evidence>
<evidence type="ECO:0000256" key="1">
    <source>
        <dbReference type="SAM" id="MobiDB-lite"/>
    </source>
</evidence>
<keyword evidence="3" id="KW-1185">Reference proteome</keyword>
<organism evidence="2 3">
    <name type="scientific">Paraphaeosphaeria minitans</name>
    <dbReference type="NCBI Taxonomy" id="565426"/>
    <lineage>
        <taxon>Eukaryota</taxon>
        <taxon>Fungi</taxon>
        <taxon>Dikarya</taxon>
        <taxon>Ascomycota</taxon>
        <taxon>Pezizomycotina</taxon>
        <taxon>Dothideomycetes</taxon>
        <taxon>Pleosporomycetidae</taxon>
        <taxon>Pleosporales</taxon>
        <taxon>Massarineae</taxon>
        <taxon>Didymosphaeriaceae</taxon>
        <taxon>Paraphaeosphaeria</taxon>
    </lineage>
</organism>
<reference evidence="2" key="1">
    <citation type="journal article" date="2020" name="Mol. Plant Microbe Interact.">
        <title>Genome Sequence of the Biocontrol Agent Coniothyrium minitans strain Conio (IMI 134523).</title>
        <authorList>
            <person name="Patel D."/>
            <person name="Shittu T.A."/>
            <person name="Baroncelli R."/>
            <person name="Muthumeenakshi S."/>
            <person name="Osborne T.H."/>
            <person name="Janganan T.K."/>
            <person name="Sreenivasaprasad S."/>
        </authorList>
    </citation>
    <scope>NUCLEOTIDE SEQUENCE</scope>
    <source>
        <strain evidence="2">Conio</strain>
    </source>
</reference>
<dbReference type="AlphaFoldDB" id="A0A9P6G5U6"/>
<sequence>MPDRKHGSPGDNSTINAHRERTASQGPAEAKGEEAPTAMSRRRRNGRYGPSPHVCPNNCKRYLKHTPLRPLLDHNDHINNRKKLASAATACLQRPDKVAQLRR</sequence>
<feature type="region of interest" description="Disordered" evidence="1">
    <location>
        <begin position="1"/>
        <end position="55"/>
    </location>
</feature>
<dbReference type="Proteomes" id="UP000756921">
    <property type="component" value="Unassembled WGS sequence"/>
</dbReference>
<gene>
    <name evidence="2" type="ORF">PMIN01_12281</name>
</gene>
<proteinExistence type="predicted"/>
<comment type="caution">
    <text evidence="2">The sequence shown here is derived from an EMBL/GenBank/DDBJ whole genome shotgun (WGS) entry which is preliminary data.</text>
</comment>
<name>A0A9P6G5U6_9PLEO</name>
<evidence type="ECO:0000313" key="3">
    <source>
        <dbReference type="Proteomes" id="UP000756921"/>
    </source>
</evidence>